<name>A0ABQ5EAC8_9ASTR</name>
<sequence>MLYTQSPKTWKKMQSLSGKLAALNRLLARYAILQNTEEHHEGDIWMTFGGNIRDLGSIGEETDKTTTLHQSLLKNYGQCLETASQFLAMQSYLTSDGVRTLMTASERIRLKRNPRRFSGATALETL</sequence>
<protein>
    <submittedName>
        <fullName evidence="1">Uncharacterized protein</fullName>
    </submittedName>
</protein>
<evidence type="ECO:0000313" key="2">
    <source>
        <dbReference type="Proteomes" id="UP001151760"/>
    </source>
</evidence>
<organism evidence="1 2">
    <name type="scientific">Tanacetum coccineum</name>
    <dbReference type="NCBI Taxonomy" id="301880"/>
    <lineage>
        <taxon>Eukaryota</taxon>
        <taxon>Viridiplantae</taxon>
        <taxon>Streptophyta</taxon>
        <taxon>Embryophyta</taxon>
        <taxon>Tracheophyta</taxon>
        <taxon>Spermatophyta</taxon>
        <taxon>Magnoliopsida</taxon>
        <taxon>eudicotyledons</taxon>
        <taxon>Gunneridae</taxon>
        <taxon>Pentapetalae</taxon>
        <taxon>asterids</taxon>
        <taxon>campanulids</taxon>
        <taxon>Asterales</taxon>
        <taxon>Asteraceae</taxon>
        <taxon>Asteroideae</taxon>
        <taxon>Anthemideae</taxon>
        <taxon>Anthemidinae</taxon>
        <taxon>Tanacetum</taxon>
    </lineage>
</organism>
<accession>A0ABQ5EAC8</accession>
<gene>
    <name evidence="1" type="ORF">Tco_0973999</name>
</gene>
<dbReference type="Proteomes" id="UP001151760">
    <property type="component" value="Unassembled WGS sequence"/>
</dbReference>
<reference evidence="1" key="2">
    <citation type="submission" date="2022-01" db="EMBL/GenBank/DDBJ databases">
        <authorList>
            <person name="Yamashiro T."/>
            <person name="Shiraishi A."/>
            <person name="Satake H."/>
            <person name="Nakayama K."/>
        </authorList>
    </citation>
    <scope>NUCLEOTIDE SEQUENCE</scope>
</reference>
<keyword evidence="2" id="KW-1185">Reference proteome</keyword>
<reference evidence="1" key="1">
    <citation type="journal article" date="2022" name="Int. J. Mol. Sci.">
        <title>Draft Genome of Tanacetum Coccineum: Genomic Comparison of Closely Related Tanacetum-Family Plants.</title>
        <authorList>
            <person name="Yamashiro T."/>
            <person name="Shiraishi A."/>
            <person name="Nakayama K."/>
            <person name="Satake H."/>
        </authorList>
    </citation>
    <scope>NUCLEOTIDE SEQUENCE</scope>
</reference>
<dbReference type="EMBL" id="BQNB010016102">
    <property type="protein sequence ID" value="GJT47842.1"/>
    <property type="molecule type" value="Genomic_DNA"/>
</dbReference>
<comment type="caution">
    <text evidence="1">The sequence shown here is derived from an EMBL/GenBank/DDBJ whole genome shotgun (WGS) entry which is preliminary data.</text>
</comment>
<proteinExistence type="predicted"/>
<evidence type="ECO:0000313" key="1">
    <source>
        <dbReference type="EMBL" id="GJT47842.1"/>
    </source>
</evidence>